<evidence type="ECO:0000313" key="2">
    <source>
        <dbReference type="Proteomes" id="UP000194127"/>
    </source>
</evidence>
<dbReference type="GeneID" id="36331956"/>
<accession>A0A1X6MN46</accession>
<dbReference type="RefSeq" id="XP_024334406.1">
    <property type="nucleotide sequence ID" value="XM_024487007.1"/>
</dbReference>
<evidence type="ECO:0000313" key="1">
    <source>
        <dbReference type="EMBL" id="OSX57612.1"/>
    </source>
</evidence>
<dbReference type="EMBL" id="KZ110607">
    <property type="protein sequence ID" value="OSX57612.1"/>
    <property type="molecule type" value="Genomic_DNA"/>
</dbReference>
<dbReference type="AlphaFoldDB" id="A0A1X6MN46"/>
<keyword evidence="2" id="KW-1185">Reference proteome</keyword>
<dbReference type="Proteomes" id="UP000194127">
    <property type="component" value="Unassembled WGS sequence"/>
</dbReference>
<organism evidence="1 2">
    <name type="scientific">Postia placenta MAD-698-R-SB12</name>
    <dbReference type="NCBI Taxonomy" id="670580"/>
    <lineage>
        <taxon>Eukaryota</taxon>
        <taxon>Fungi</taxon>
        <taxon>Dikarya</taxon>
        <taxon>Basidiomycota</taxon>
        <taxon>Agaricomycotina</taxon>
        <taxon>Agaricomycetes</taxon>
        <taxon>Polyporales</taxon>
        <taxon>Adustoporiaceae</taxon>
        <taxon>Rhodonia</taxon>
    </lineage>
</organism>
<dbReference type="OrthoDB" id="10307613at2759"/>
<gene>
    <name evidence="1" type="ORF">POSPLADRAFT_1155921</name>
</gene>
<sequence length="150" mass="16236">MPPCLPARRLALACRIAGHLPFAARSPERLPRRPVLLPAACCLPSAAFDVSVPPSPPQAASHDTSPTWHLHWSVSATGAVPDARRPSRAINARSVLTDSALEIHAPMSPRPPPKRAELTLVRHSTLLLLLQSVGWRPDFRTLDIAGICTF</sequence>
<proteinExistence type="predicted"/>
<name>A0A1X6MN46_9APHY</name>
<protein>
    <submittedName>
        <fullName evidence="1">Uncharacterized protein</fullName>
    </submittedName>
</protein>
<reference evidence="1 2" key="1">
    <citation type="submission" date="2017-04" db="EMBL/GenBank/DDBJ databases">
        <title>Genome Sequence of the Model Brown-Rot Fungus Postia placenta SB12.</title>
        <authorList>
            <consortium name="DOE Joint Genome Institute"/>
            <person name="Gaskell J."/>
            <person name="Kersten P."/>
            <person name="Larrondo L.F."/>
            <person name="Canessa P."/>
            <person name="Martinez D."/>
            <person name="Hibbett D."/>
            <person name="Schmoll M."/>
            <person name="Kubicek C.P."/>
            <person name="Martinez A.T."/>
            <person name="Yadav J."/>
            <person name="Master E."/>
            <person name="Magnuson J.K."/>
            <person name="James T."/>
            <person name="Yaver D."/>
            <person name="Berka R."/>
            <person name="Labutti K."/>
            <person name="Lipzen A."/>
            <person name="Aerts A."/>
            <person name="Barry K."/>
            <person name="Henrissat B."/>
            <person name="Blanchette R."/>
            <person name="Grigoriev I."/>
            <person name="Cullen D."/>
        </authorList>
    </citation>
    <scope>NUCLEOTIDE SEQUENCE [LARGE SCALE GENOMIC DNA]</scope>
    <source>
        <strain evidence="1 2">MAD-698-R-SB12</strain>
    </source>
</reference>